<keyword evidence="3" id="KW-1185">Reference proteome</keyword>
<evidence type="ECO:0000313" key="2">
    <source>
        <dbReference type="EnsemblPlants" id="KRH55236"/>
    </source>
</evidence>
<dbReference type="EMBL" id="CM000839">
    <property type="protein sequence ID" value="KRH55236.1"/>
    <property type="molecule type" value="Genomic_DNA"/>
</dbReference>
<protein>
    <recommendedName>
        <fullName evidence="4">TIR domain-containing protein</fullName>
    </recommendedName>
</protein>
<dbReference type="PANTHER" id="PTHR11017">
    <property type="entry name" value="LEUCINE-RICH REPEAT-CONTAINING PROTEIN"/>
    <property type="match status" value="1"/>
</dbReference>
<dbReference type="InterPro" id="IPR027417">
    <property type="entry name" value="P-loop_NTPase"/>
</dbReference>
<dbReference type="PANTHER" id="PTHR11017:SF259">
    <property type="entry name" value="ADP-RIBOSYL CYCLASE_CYCLIC ADP-RIBOSE HYDROLASE"/>
    <property type="match status" value="1"/>
</dbReference>
<evidence type="ECO:0000313" key="1">
    <source>
        <dbReference type="EMBL" id="KRH55236.1"/>
    </source>
</evidence>
<reference evidence="1 2" key="1">
    <citation type="journal article" date="2010" name="Nature">
        <title>Genome sequence of the palaeopolyploid soybean.</title>
        <authorList>
            <person name="Schmutz J."/>
            <person name="Cannon S.B."/>
            <person name="Schlueter J."/>
            <person name="Ma J."/>
            <person name="Mitros T."/>
            <person name="Nelson W."/>
            <person name="Hyten D.L."/>
            <person name="Song Q."/>
            <person name="Thelen J.J."/>
            <person name="Cheng J."/>
            <person name="Xu D."/>
            <person name="Hellsten U."/>
            <person name="May G.D."/>
            <person name="Yu Y."/>
            <person name="Sakurai T."/>
            <person name="Umezawa T."/>
            <person name="Bhattacharyya M.K."/>
            <person name="Sandhu D."/>
            <person name="Valliyodan B."/>
            <person name="Lindquist E."/>
            <person name="Peto M."/>
            <person name="Grant D."/>
            <person name="Shu S."/>
            <person name="Goodstein D."/>
            <person name="Barry K."/>
            <person name="Futrell-Griggs M."/>
            <person name="Abernathy B."/>
            <person name="Du J."/>
            <person name="Tian Z."/>
            <person name="Zhu L."/>
            <person name="Gill N."/>
            <person name="Joshi T."/>
            <person name="Libault M."/>
            <person name="Sethuraman A."/>
            <person name="Zhang X.-C."/>
            <person name="Shinozaki K."/>
            <person name="Nguyen H.T."/>
            <person name="Wing R.A."/>
            <person name="Cregan P."/>
            <person name="Specht J."/>
            <person name="Grimwood J."/>
            <person name="Rokhsar D."/>
            <person name="Stacey G."/>
            <person name="Shoemaker R.C."/>
            <person name="Jackson S.A."/>
        </authorList>
    </citation>
    <scope>NUCLEOTIDE SEQUENCE</scope>
    <source>
        <strain evidence="2">cv. Williams 82</strain>
        <tissue evidence="1">Callus</tissue>
    </source>
</reference>
<dbReference type="InterPro" id="IPR001611">
    <property type="entry name" value="Leu-rich_rpt"/>
</dbReference>
<dbReference type="Gramene" id="KRH55236">
    <property type="protein sequence ID" value="KRH55236"/>
    <property type="gene ID" value="GLYMA_06G239000"/>
</dbReference>
<dbReference type="InterPro" id="IPR044974">
    <property type="entry name" value="Disease_R_plants"/>
</dbReference>
<dbReference type="Gene3D" id="3.80.10.10">
    <property type="entry name" value="Ribonuclease Inhibitor"/>
    <property type="match status" value="1"/>
</dbReference>
<dbReference type="Proteomes" id="UP000008827">
    <property type="component" value="Chromosome 6"/>
</dbReference>
<dbReference type="InParanoid" id="K7KX03"/>
<gene>
    <name evidence="1" type="ORF">GLYMA_06G239000</name>
</gene>
<evidence type="ECO:0008006" key="4">
    <source>
        <dbReference type="Google" id="ProtNLM"/>
    </source>
</evidence>
<proteinExistence type="predicted"/>
<evidence type="ECO:0000313" key="3">
    <source>
        <dbReference type="Proteomes" id="UP000008827"/>
    </source>
</evidence>
<name>K7KX03_SOYBN</name>
<dbReference type="PRINTS" id="PR00364">
    <property type="entry name" value="DISEASERSIST"/>
</dbReference>
<dbReference type="PROSITE" id="PS51450">
    <property type="entry name" value="LRR"/>
    <property type="match status" value="1"/>
</dbReference>
<reference evidence="1" key="3">
    <citation type="submission" date="2018-07" db="EMBL/GenBank/DDBJ databases">
        <title>WGS assembly of Glycine max.</title>
        <authorList>
            <person name="Schmutz J."/>
            <person name="Cannon S."/>
            <person name="Schlueter J."/>
            <person name="Ma J."/>
            <person name="Mitros T."/>
            <person name="Nelson W."/>
            <person name="Hyten D."/>
            <person name="Song Q."/>
            <person name="Thelen J."/>
            <person name="Cheng J."/>
            <person name="Xu D."/>
            <person name="Hellsten U."/>
            <person name="May G."/>
            <person name="Yu Y."/>
            <person name="Sakurai T."/>
            <person name="Umezawa T."/>
            <person name="Bhattacharyya M."/>
            <person name="Sandhu D."/>
            <person name="Valliyodan B."/>
            <person name="Lindquist E."/>
            <person name="Peto M."/>
            <person name="Grant D."/>
            <person name="Shu S."/>
            <person name="Goodstein D."/>
            <person name="Barry K."/>
            <person name="Futrell-Griggs M."/>
            <person name="Abernathy B."/>
            <person name="Du J."/>
            <person name="Tian Z."/>
            <person name="Zhu L."/>
            <person name="Gill N."/>
            <person name="Joshi T."/>
            <person name="Libault M."/>
            <person name="Sethuraman A."/>
            <person name="Zhang X."/>
            <person name="Shinozaki K."/>
            <person name="Nguyen H."/>
            <person name="Wing R."/>
            <person name="Cregan P."/>
            <person name="Specht J."/>
            <person name="Grimwood J."/>
            <person name="Rokhsar D."/>
            <person name="Stacey G."/>
            <person name="Shoemaker R."/>
            <person name="Jackson S."/>
        </authorList>
    </citation>
    <scope>NUCLEOTIDE SEQUENCE</scope>
    <source>
        <tissue evidence="1">Callus</tissue>
    </source>
</reference>
<accession>K7KX03</accession>
<dbReference type="AlphaFoldDB" id="K7KX03"/>
<dbReference type="SUPFAM" id="SSF52058">
    <property type="entry name" value="L domain-like"/>
    <property type="match status" value="1"/>
</dbReference>
<dbReference type="PaxDb" id="3847-GLYMA06G36321.1"/>
<sequence length="677" mass="78099">MTHDVFVSFRGEDIHTSFTGFLFQALGRKCTIVVFSINYAFSTIRNKLQYAELEDIVEKIITNMLGHKFSCLPNDDLLLRLGSVNDIQLVGISRMGGIGKTTIGHAFYVEISHQYDFCCFIDDRFAIYARAWIVLNNVDQVEQLKMFTGSRCTLLRECLGIIILRRHGVDDVYQVQTLDQEHVVQLFCKNAFKSNYAMSDYKRLTCDVLSHAQGHSVAIEVLGSSVFGRDVKRNYSKNIMDDVLQISFDELEDIEKEIFLDIACLFYLQPVQYLMEVIHFRGFHLEMAFNFDYKILGFHFSRIADYLEALVFKNESSFPQNIIRADALCKMSHRKLLVLDKMNFSGRLDNLSNELRYLTWDIYPFEGLLPSFDPDKLVGLLLPNSNIKQLWEDTKTAKVLPSYHISILGLNSLEYLILNDCSKLYLLPSSPIFPCIYKLDLSFCNLLQIPDAIGNLCCLESLDLSGNNFAGLLNLKELSILFHLNLQHCKQLKHLPELPSRIDFPSHLLTCFSWMIQIVQVYMLLPSSSHLSSYLFSLLLFVSELGTNIQLCLHVTLGNEIPRWFNNQHLGSLISIDASPIMDDNNWIDIACCAIFVVRYETVLAMGPSKTKERYPFKFLWRSRTSFRESDHMWLLFLSERLLFIEECHLQANLGSMKQEFKIISYKPGFDVEVKKY</sequence>
<reference evidence="2" key="2">
    <citation type="submission" date="2018-02" db="UniProtKB">
        <authorList>
            <consortium name="EnsemblPlants"/>
        </authorList>
    </citation>
    <scope>IDENTIFICATION</scope>
    <source>
        <strain evidence="2">Williams 82</strain>
    </source>
</reference>
<dbReference type="HOGENOM" id="CLU_406225_0_0_1"/>
<dbReference type="EnsemblPlants" id="KRH55236">
    <property type="protein sequence ID" value="KRH55236"/>
    <property type="gene ID" value="GLYMA_06G239000"/>
</dbReference>
<dbReference type="GO" id="GO:0006952">
    <property type="term" value="P:defense response"/>
    <property type="evidence" value="ECO:0007669"/>
    <property type="project" value="InterPro"/>
</dbReference>
<dbReference type="SUPFAM" id="SSF52540">
    <property type="entry name" value="P-loop containing nucleoside triphosphate hydrolases"/>
    <property type="match status" value="1"/>
</dbReference>
<dbReference type="InterPro" id="IPR032675">
    <property type="entry name" value="LRR_dom_sf"/>
</dbReference>
<organism evidence="1">
    <name type="scientific">Glycine max</name>
    <name type="common">Soybean</name>
    <name type="synonym">Glycine hispida</name>
    <dbReference type="NCBI Taxonomy" id="3847"/>
    <lineage>
        <taxon>Eukaryota</taxon>
        <taxon>Viridiplantae</taxon>
        <taxon>Streptophyta</taxon>
        <taxon>Embryophyta</taxon>
        <taxon>Tracheophyta</taxon>
        <taxon>Spermatophyta</taxon>
        <taxon>Magnoliopsida</taxon>
        <taxon>eudicotyledons</taxon>
        <taxon>Gunneridae</taxon>
        <taxon>Pentapetalae</taxon>
        <taxon>rosids</taxon>
        <taxon>fabids</taxon>
        <taxon>Fabales</taxon>
        <taxon>Fabaceae</taxon>
        <taxon>Papilionoideae</taxon>
        <taxon>50 kb inversion clade</taxon>
        <taxon>NPAAA clade</taxon>
        <taxon>indigoferoid/millettioid clade</taxon>
        <taxon>Phaseoleae</taxon>
        <taxon>Glycine</taxon>
        <taxon>Glycine subgen. Soja</taxon>
    </lineage>
</organism>
<dbReference type="eggNOG" id="ENOG502R41B">
    <property type="taxonomic scope" value="Eukaryota"/>
</dbReference>